<dbReference type="Gene3D" id="2.70.98.10">
    <property type="match status" value="1"/>
</dbReference>
<keyword evidence="5" id="KW-0964">Secreted</keyword>
<dbReference type="PANTHER" id="PTHR36574:SF1">
    <property type="entry name" value="RHAMNOGALACTURONATE LYASE-RELATED"/>
    <property type="match status" value="1"/>
</dbReference>
<dbReference type="GO" id="GO:0071555">
    <property type="term" value="P:cell wall organization"/>
    <property type="evidence" value="ECO:0007669"/>
    <property type="project" value="UniProtKB-KW"/>
</dbReference>
<dbReference type="STRING" id="933852.A0A0C3BJE0"/>
<evidence type="ECO:0000256" key="5">
    <source>
        <dbReference type="ARBA" id="ARBA00022525"/>
    </source>
</evidence>
<evidence type="ECO:0000313" key="16">
    <source>
        <dbReference type="EMBL" id="KIM32194.1"/>
    </source>
</evidence>
<gene>
    <name evidence="16" type="ORF">M408DRAFT_215243</name>
</gene>
<evidence type="ECO:0000256" key="10">
    <source>
        <dbReference type="ARBA" id="ARBA00023316"/>
    </source>
</evidence>
<dbReference type="EC" id="4.2.2.23" evidence="4"/>
<evidence type="ECO:0000256" key="3">
    <source>
        <dbReference type="ARBA" id="ARBA00010418"/>
    </source>
</evidence>
<dbReference type="InterPro" id="IPR013784">
    <property type="entry name" value="Carb-bd-like_fold"/>
</dbReference>
<evidence type="ECO:0000256" key="1">
    <source>
        <dbReference type="ARBA" id="ARBA00001324"/>
    </source>
</evidence>
<feature type="domain" description="Rhamnogalacturonase B N-terminal" evidence="13">
    <location>
        <begin position="22"/>
        <end position="272"/>
    </location>
</feature>
<dbReference type="InterPro" id="IPR016590">
    <property type="entry name" value="Rhamnogalacturonase_B"/>
</dbReference>
<keyword evidence="11" id="KW-0624">Polysaccharide degradation</keyword>
<dbReference type="InterPro" id="IPR029413">
    <property type="entry name" value="RG-lyase_II"/>
</dbReference>
<dbReference type="GO" id="GO:0102210">
    <property type="term" value="F:rhamnogalacturonan endolyase activity"/>
    <property type="evidence" value="ECO:0007669"/>
    <property type="project" value="UniProtKB-EC"/>
</dbReference>
<feature type="signal peptide" evidence="12">
    <location>
        <begin position="1"/>
        <end position="20"/>
    </location>
</feature>
<reference evidence="16 17" key="1">
    <citation type="submission" date="2014-04" db="EMBL/GenBank/DDBJ databases">
        <authorList>
            <consortium name="DOE Joint Genome Institute"/>
            <person name="Kuo A."/>
            <person name="Zuccaro A."/>
            <person name="Kohler A."/>
            <person name="Nagy L.G."/>
            <person name="Floudas D."/>
            <person name="Copeland A."/>
            <person name="Barry K.W."/>
            <person name="Cichocki N."/>
            <person name="Veneault-Fourrey C."/>
            <person name="LaButti K."/>
            <person name="Lindquist E.A."/>
            <person name="Lipzen A."/>
            <person name="Lundell T."/>
            <person name="Morin E."/>
            <person name="Murat C."/>
            <person name="Sun H."/>
            <person name="Tunlid A."/>
            <person name="Henrissat B."/>
            <person name="Grigoriev I.V."/>
            <person name="Hibbett D.S."/>
            <person name="Martin F."/>
            <person name="Nordberg H.P."/>
            <person name="Cantor M.N."/>
            <person name="Hua S.X."/>
        </authorList>
    </citation>
    <scope>NUCLEOTIDE SEQUENCE [LARGE SCALE GENOMIC DNA]</scope>
    <source>
        <strain evidence="16 17">MAFF 305830</strain>
    </source>
</reference>
<dbReference type="PANTHER" id="PTHR36574">
    <property type="entry name" value="RHAMNOGALACTURONATE LYASE-RELATED"/>
    <property type="match status" value="1"/>
</dbReference>
<dbReference type="SUPFAM" id="SSF49785">
    <property type="entry name" value="Galactose-binding domain-like"/>
    <property type="match status" value="1"/>
</dbReference>
<keyword evidence="9" id="KW-0119">Carbohydrate metabolism</keyword>
<dbReference type="CDD" id="cd10317">
    <property type="entry name" value="RGL4_C"/>
    <property type="match status" value="1"/>
</dbReference>
<dbReference type="EMBL" id="KN824280">
    <property type="protein sequence ID" value="KIM32194.1"/>
    <property type="molecule type" value="Genomic_DNA"/>
</dbReference>
<sequence>MRFLRHAAAVLACIATPIRAAFSLTESSSTYVVDTNAGLVFTVQRASCDITSILYNGVQMQDQSKYSHIGSGLGSVTASWTKIGNYYKITCATSTLTQYIVGKYNHAAIHLATYTTAEPSIGELRFIARLNKSVLTTTSIVAAEVNGGSVVEGSDVFLVSGQTRSKFYSSRPFIDDHVHGVSGSGYAAWMVVPGLGSRDYGFELCSGGPFFRDIDNQGSAQQELYFYMNSGHMQTEAYRQGLHGPYFIEFNTGSTPSADYDASFWESLSVSGLTTFANRGYVTGTVSGIPSAYNSYITVGFSNSAAQYWVRADSSTLKFTSPKMKPGTYTMTLYKMELEVKTQSVTVSAGSTTTSNIASAESTPTTIWQIGEFDGTPRGFLNADLIETMHPSDSRMHDWVRPTFTLSQGAAYFPMALFKDVGTISISFSLTSAQIGARTLRIAVTSSFAGGRPVPTIGSWTGATPAAPTAIDSRGVTRGTWRGYNISYTWSIPSGILVTGYQTLTIAVASGSSGTTFLSPNFVFDALSLY</sequence>
<reference evidence="17" key="2">
    <citation type="submission" date="2015-01" db="EMBL/GenBank/DDBJ databases">
        <title>Evolutionary Origins and Diversification of the Mycorrhizal Mutualists.</title>
        <authorList>
            <consortium name="DOE Joint Genome Institute"/>
            <consortium name="Mycorrhizal Genomics Consortium"/>
            <person name="Kohler A."/>
            <person name="Kuo A."/>
            <person name="Nagy L.G."/>
            <person name="Floudas D."/>
            <person name="Copeland A."/>
            <person name="Barry K.W."/>
            <person name="Cichocki N."/>
            <person name="Veneault-Fourrey C."/>
            <person name="LaButti K."/>
            <person name="Lindquist E.A."/>
            <person name="Lipzen A."/>
            <person name="Lundell T."/>
            <person name="Morin E."/>
            <person name="Murat C."/>
            <person name="Riley R."/>
            <person name="Ohm R."/>
            <person name="Sun H."/>
            <person name="Tunlid A."/>
            <person name="Henrissat B."/>
            <person name="Grigoriev I.V."/>
            <person name="Hibbett D.S."/>
            <person name="Martin F."/>
        </authorList>
    </citation>
    <scope>NUCLEOTIDE SEQUENCE [LARGE SCALE GENOMIC DNA]</scope>
    <source>
        <strain evidence="17">MAFF 305830</strain>
    </source>
</reference>
<dbReference type="Pfam" id="PF09284">
    <property type="entry name" value="RhgB_N"/>
    <property type="match status" value="1"/>
</dbReference>
<dbReference type="CDD" id="cd10320">
    <property type="entry name" value="RGL4_N"/>
    <property type="match status" value="1"/>
</dbReference>
<dbReference type="Gene3D" id="2.60.40.1120">
    <property type="entry name" value="Carboxypeptidase-like, regulatory domain"/>
    <property type="match status" value="1"/>
</dbReference>
<feature type="domain" description="Rhamnogalacturonan lyase" evidence="15">
    <location>
        <begin position="279"/>
        <end position="354"/>
    </location>
</feature>
<comment type="similarity">
    <text evidence="3">Belongs to the polysaccharide lyase 4 family.</text>
</comment>
<evidence type="ECO:0000256" key="2">
    <source>
        <dbReference type="ARBA" id="ARBA00004613"/>
    </source>
</evidence>
<dbReference type="Pfam" id="PF14686">
    <property type="entry name" value="fn3_3"/>
    <property type="match status" value="1"/>
</dbReference>
<protein>
    <recommendedName>
        <fullName evidence="4">rhamnogalacturonan endolyase</fullName>
        <ecNumber evidence="4">4.2.2.23</ecNumber>
    </recommendedName>
</protein>
<dbReference type="GO" id="GO:0005576">
    <property type="term" value="C:extracellular region"/>
    <property type="evidence" value="ECO:0007669"/>
    <property type="project" value="UniProtKB-SubCell"/>
</dbReference>
<dbReference type="InterPro" id="IPR015364">
    <property type="entry name" value="RhgB_N"/>
</dbReference>
<dbReference type="InterPro" id="IPR008979">
    <property type="entry name" value="Galactose-bd-like_sf"/>
</dbReference>
<dbReference type="SUPFAM" id="SSF49452">
    <property type="entry name" value="Starch-binding domain-like"/>
    <property type="match status" value="1"/>
</dbReference>
<evidence type="ECO:0000256" key="8">
    <source>
        <dbReference type="ARBA" id="ARBA00023239"/>
    </source>
</evidence>
<keyword evidence="7" id="KW-1015">Disulfide bond</keyword>
<evidence type="ECO:0000259" key="13">
    <source>
        <dbReference type="Pfam" id="PF09284"/>
    </source>
</evidence>
<dbReference type="Proteomes" id="UP000054097">
    <property type="component" value="Unassembled WGS sequence"/>
</dbReference>
<dbReference type="SUPFAM" id="SSF74650">
    <property type="entry name" value="Galactose mutarotase-like"/>
    <property type="match status" value="1"/>
</dbReference>
<organism evidence="16 17">
    <name type="scientific">Serendipita vermifera MAFF 305830</name>
    <dbReference type="NCBI Taxonomy" id="933852"/>
    <lineage>
        <taxon>Eukaryota</taxon>
        <taxon>Fungi</taxon>
        <taxon>Dikarya</taxon>
        <taxon>Basidiomycota</taxon>
        <taxon>Agaricomycotina</taxon>
        <taxon>Agaricomycetes</taxon>
        <taxon>Sebacinales</taxon>
        <taxon>Serendipitaceae</taxon>
        <taxon>Serendipita</taxon>
    </lineage>
</organism>
<evidence type="ECO:0000256" key="12">
    <source>
        <dbReference type="SAM" id="SignalP"/>
    </source>
</evidence>
<accession>A0A0C3BJE0</accession>
<dbReference type="InterPro" id="IPR014718">
    <property type="entry name" value="GH-type_carb-bd"/>
</dbReference>
<keyword evidence="6 12" id="KW-0732">Signal</keyword>
<evidence type="ECO:0000256" key="6">
    <source>
        <dbReference type="ARBA" id="ARBA00022729"/>
    </source>
</evidence>
<feature type="chain" id="PRO_5002161681" description="rhamnogalacturonan endolyase" evidence="12">
    <location>
        <begin position="21"/>
        <end position="530"/>
    </location>
</feature>
<evidence type="ECO:0000256" key="11">
    <source>
        <dbReference type="ARBA" id="ARBA00023326"/>
    </source>
</evidence>
<proteinExistence type="inferred from homology"/>
<dbReference type="Pfam" id="PF14683">
    <property type="entry name" value="CBM-like"/>
    <property type="match status" value="1"/>
</dbReference>
<keyword evidence="17" id="KW-1185">Reference proteome</keyword>
<keyword evidence="8 16" id="KW-0456">Lyase</keyword>
<comment type="subcellular location">
    <subcellularLocation>
        <location evidence="2">Secreted</location>
    </subcellularLocation>
</comment>
<evidence type="ECO:0000256" key="4">
    <source>
        <dbReference type="ARBA" id="ARBA00012437"/>
    </source>
</evidence>
<keyword evidence="10" id="KW-0961">Cell wall biogenesis/degradation</keyword>
<dbReference type="OrthoDB" id="114708at2759"/>
<name>A0A0C3BJE0_SERVB</name>
<comment type="catalytic activity">
    <reaction evidence="1">
        <text>Endotype eliminative cleavage of L-alpha-rhamnopyranosyl-(1-&gt;4)-alpha-D-galactopyranosyluronic acid bonds of rhamnogalacturonan I domains in ramified hairy regions of pectin leaving L-rhamnopyranose at the reducing end and 4-deoxy-4,5-unsaturated D-galactopyranosyluronic acid at the non-reducing end.</text>
        <dbReference type="EC" id="4.2.2.23"/>
    </reaction>
</comment>
<dbReference type="CDD" id="cd10316">
    <property type="entry name" value="RGL4_M"/>
    <property type="match status" value="1"/>
</dbReference>
<dbReference type="GO" id="GO:0045490">
    <property type="term" value="P:pectin catabolic process"/>
    <property type="evidence" value="ECO:0007669"/>
    <property type="project" value="TreeGrafter"/>
</dbReference>
<evidence type="ECO:0000313" key="17">
    <source>
        <dbReference type="Proteomes" id="UP000054097"/>
    </source>
</evidence>
<evidence type="ECO:0000259" key="15">
    <source>
        <dbReference type="Pfam" id="PF14686"/>
    </source>
</evidence>
<dbReference type="HOGENOM" id="CLU_037882_1_1_1"/>
<dbReference type="Gene3D" id="2.60.120.260">
    <property type="entry name" value="Galactose-binding domain-like"/>
    <property type="match status" value="1"/>
</dbReference>
<dbReference type="InterPro" id="IPR029411">
    <property type="entry name" value="RG-lyase_III"/>
</dbReference>
<evidence type="ECO:0000256" key="7">
    <source>
        <dbReference type="ARBA" id="ARBA00023157"/>
    </source>
</evidence>
<feature type="domain" description="Rhamnogalacturonan lyase" evidence="14">
    <location>
        <begin position="366"/>
        <end position="529"/>
    </location>
</feature>
<evidence type="ECO:0000259" key="14">
    <source>
        <dbReference type="Pfam" id="PF14683"/>
    </source>
</evidence>
<dbReference type="InterPro" id="IPR011013">
    <property type="entry name" value="Gal_mutarotase_sf_dom"/>
</dbReference>
<evidence type="ECO:0000256" key="9">
    <source>
        <dbReference type="ARBA" id="ARBA00023277"/>
    </source>
</evidence>
<dbReference type="GO" id="GO:0030246">
    <property type="term" value="F:carbohydrate binding"/>
    <property type="evidence" value="ECO:0007669"/>
    <property type="project" value="InterPro"/>
</dbReference>
<dbReference type="AlphaFoldDB" id="A0A0C3BJE0"/>